<dbReference type="GO" id="GO:0005886">
    <property type="term" value="C:plasma membrane"/>
    <property type="evidence" value="ECO:0007669"/>
    <property type="project" value="UniProtKB-SubCell"/>
</dbReference>
<evidence type="ECO:0000313" key="10">
    <source>
        <dbReference type="EMBL" id="HGG00770.1"/>
    </source>
</evidence>
<dbReference type="AlphaFoldDB" id="A0A7C3VNR7"/>
<dbReference type="PANTHER" id="PTHR34308:SF1">
    <property type="entry name" value="COBALAMIN BIOSYNTHESIS PROTEIN CBIB"/>
    <property type="match status" value="1"/>
</dbReference>
<name>A0A7C3VNR7_9CYAN</name>
<dbReference type="EMBL" id="DSPX01000089">
    <property type="protein sequence ID" value="HGG00770.1"/>
    <property type="molecule type" value="Genomic_DNA"/>
</dbReference>
<evidence type="ECO:0000256" key="3">
    <source>
        <dbReference type="ARBA" id="ARBA00006263"/>
    </source>
</evidence>
<evidence type="ECO:0000256" key="8">
    <source>
        <dbReference type="ARBA" id="ARBA00023136"/>
    </source>
</evidence>
<comment type="subcellular location">
    <subcellularLocation>
        <location evidence="1 9">Cell membrane</location>
        <topology evidence="1 9">Multi-pass membrane protein</topology>
    </subcellularLocation>
</comment>
<comment type="similarity">
    <text evidence="3 9">Belongs to the CobD/CbiB family.</text>
</comment>
<dbReference type="GO" id="GO:0048472">
    <property type="term" value="F:threonine-phosphate decarboxylase activity"/>
    <property type="evidence" value="ECO:0007669"/>
    <property type="project" value="InterPro"/>
</dbReference>
<keyword evidence="5 9" id="KW-0169">Cobalamin biosynthesis</keyword>
<dbReference type="NCBIfam" id="TIGR00380">
    <property type="entry name" value="cobal_cbiB"/>
    <property type="match status" value="1"/>
</dbReference>
<dbReference type="HAMAP" id="MF_00024">
    <property type="entry name" value="CobD_CbiB"/>
    <property type="match status" value="1"/>
</dbReference>
<evidence type="ECO:0000256" key="2">
    <source>
        <dbReference type="ARBA" id="ARBA00004953"/>
    </source>
</evidence>
<comment type="pathway">
    <text evidence="2 9">Cofactor biosynthesis; adenosylcobalamin biosynthesis.</text>
</comment>
<proteinExistence type="inferred from homology"/>
<feature type="transmembrane region" description="Helical" evidence="9">
    <location>
        <begin position="165"/>
        <end position="186"/>
    </location>
</feature>
<evidence type="ECO:0000256" key="1">
    <source>
        <dbReference type="ARBA" id="ARBA00004651"/>
    </source>
</evidence>
<dbReference type="InterPro" id="IPR004485">
    <property type="entry name" value="Cobalamin_biosynth_CobD/CbiB"/>
</dbReference>
<comment type="function">
    <text evidence="9">Converts cobyric acid to cobinamide by the addition of aminopropanol on the F carboxylic group.</text>
</comment>
<keyword evidence="7 9" id="KW-1133">Transmembrane helix</keyword>
<comment type="caution">
    <text evidence="9">Lacks conserved residue(s) required for the propagation of feature annotation.</text>
</comment>
<organism evidence="10">
    <name type="scientific">Planktothricoides sp. SpSt-374</name>
    <dbReference type="NCBI Taxonomy" id="2282167"/>
    <lineage>
        <taxon>Bacteria</taxon>
        <taxon>Bacillati</taxon>
        <taxon>Cyanobacteriota</taxon>
        <taxon>Cyanophyceae</taxon>
        <taxon>Oscillatoriophycideae</taxon>
        <taxon>Oscillatoriales</taxon>
        <taxon>Oscillatoriaceae</taxon>
        <taxon>Planktothricoides</taxon>
    </lineage>
</organism>
<evidence type="ECO:0000256" key="4">
    <source>
        <dbReference type="ARBA" id="ARBA00022475"/>
    </source>
</evidence>
<protein>
    <recommendedName>
        <fullName evidence="9">Cobalamin biosynthesis protein CobD</fullName>
    </recommendedName>
</protein>
<reference evidence="10" key="1">
    <citation type="journal article" date="2020" name="mSystems">
        <title>Genome- and Community-Level Interaction Insights into Carbon Utilization and Element Cycling Functions of Hydrothermarchaeota in Hydrothermal Sediment.</title>
        <authorList>
            <person name="Zhou Z."/>
            <person name="Liu Y."/>
            <person name="Xu W."/>
            <person name="Pan J."/>
            <person name="Luo Z.H."/>
            <person name="Li M."/>
        </authorList>
    </citation>
    <scope>NUCLEOTIDE SEQUENCE [LARGE SCALE GENOMIC DNA]</scope>
    <source>
        <strain evidence="10">SpSt-374</strain>
    </source>
</reference>
<evidence type="ECO:0000256" key="7">
    <source>
        <dbReference type="ARBA" id="ARBA00022989"/>
    </source>
</evidence>
<evidence type="ECO:0000256" key="5">
    <source>
        <dbReference type="ARBA" id="ARBA00022573"/>
    </source>
</evidence>
<gene>
    <name evidence="9" type="primary">cobD</name>
    <name evidence="10" type="ORF">ENR15_09010</name>
</gene>
<feature type="transmembrane region" description="Helical" evidence="9">
    <location>
        <begin position="52"/>
        <end position="73"/>
    </location>
</feature>
<evidence type="ECO:0000256" key="6">
    <source>
        <dbReference type="ARBA" id="ARBA00022692"/>
    </source>
</evidence>
<keyword evidence="8 9" id="KW-0472">Membrane</keyword>
<dbReference type="PANTHER" id="PTHR34308">
    <property type="entry name" value="COBALAMIN BIOSYNTHESIS PROTEIN CBIB"/>
    <property type="match status" value="1"/>
</dbReference>
<sequence length="343" mass="37511">MSFVVVTIAAVLDYLIGDPWGWPHPVSCLGYGIAKYTQFILKVFSQPKLRRWAGIILGMGLVIGTGSMAYIGVRIAGNIHPLLGFTLETILLASCFAGRSLRAAAEDVLQYLPPRSQNPTEIAQARQKLRSYVGRDTENLSEPEIWRAILETVAENAVDGVTAPLFYALIGAALPGVGALPLAFAYKAASTLDSMVGYKDEPFTDLGWFSAKLEDILTWLPCRLTVLTLGIFSGQLHSVWQQCQSDATKDPSPNSGWSECTYAVILGVQLGGTNYYGGVAKQKPLLGKPLSQISATTIEQALGLTRSCFLIWLGTALWCQLYFYPVQLLNRAIEMMLVRHLTM</sequence>
<dbReference type="UniPathway" id="UPA00148"/>
<comment type="caution">
    <text evidence="10">The sequence shown here is derived from an EMBL/GenBank/DDBJ whole genome shotgun (WGS) entry which is preliminary data.</text>
</comment>
<dbReference type="GO" id="GO:0015420">
    <property type="term" value="F:ABC-type vitamin B12 transporter activity"/>
    <property type="evidence" value="ECO:0007669"/>
    <property type="project" value="UniProtKB-UniRule"/>
</dbReference>
<keyword evidence="4 9" id="KW-1003">Cell membrane</keyword>
<dbReference type="GO" id="GO:0009236">
    <property type="term" value="P:cobalamin biosynthetic process"/>
    <property type="evidence" value="ECO:0007669"/>
    <property type="project" value="UniProtKB-UniRule"/>
</dbReference>
<evidence type="ECO:0000256" key="9">
    <source>
        <dbReference type="HAMAP-Rule" id="MF_00024"/>
    </source>
</evidence>
<dbReference type="Pfam" id="PF03186">
    <property type="entry name" value="CobD_Cbib"/>
    <property type="match status" value="1"/>
</dbReference>
<accession>A0A7C3VNR7</accession>
<keyword evidence="6 9" id="KW-0812">Transmembrane</keyword>